<evidence type="ECO:0000256" key="1">
    <source>
        <dbReference type="SAM" id="MobiDB-lite"/>
    </source>
</evidence>
<reference evidence="2" key="1">
    <citation type="submission" date="2019-08" db="EMBL/GenBank/DDBJ databases">
        <authorList>
            <person name="Kucharzyk K."/>
            <person name="Murdoch R.W."/>
            <person name="Higgins S."/>
            <person name="Loffler F."/>
        </authorList>
    </citation>
    <scope>NUCLEOTIDE SEQUENCE</scope>
</reference>
<proteinExistence type="predicted"/>
<evidence type="ECO:0000313" key="2">
    <source>
        <dbReference type="EMBL" id="MPL88440.1"/>
    </source>
</evidence>
<feature type="region of interest" description="Disordered" evidence="1">
    <location>
        <begin position="121"/>
        <end position="146"/>
    </location>
</feature>
<dbReference type="AlphaFoldDB" id="A0A644VAX5"/>
<sequence length="194" mass="20023">MSCLARGAVRERRSERGGVAREIVEDRLPAGALHLDGVFGFRIEGGGDAGAAADRLEGGLGAPPVGHDEGDAAFRFDDVEDRLEIEAEAAVLRLHPGAVSATRAQVDLGVRAVPVGRGEVPARDMGGLGPGAPGGAGRGRDGGGDRDLLESHGVLLRCRQNVASGRRCVNRGGAGTGPPCRVPHFPVYRRAAMP</sequence>
<organism evidence="2">
    <name type="scientific">bioreactor metagenome</name>
    <dbReference type="NCBI Taxonomy" id="1076179"/>
    <lineage>
        <taxon>unclassified sequences</taxon>
        <taxon>metagenomes</taxon>
        <taxon>ecological metagenomes</taxon>
    </lineage>
</organism>
<dbReference type="EMBL" id="VSSQ01000257">
    <property type="protein sequence ID" value="MPL88440.1"/>
    <property type="molecule type" value="Genomic_DNA"/>
</dbReference>
<gene>
    <name evidence="2" type="ORF">SDC9_34463</name>
</gene>
<accession>A0A644VAX5</accession>
<comment type="caution">
    <text evidence="2">The sequence shown here is derived from an EMBL/GenBank/DDBJ whole genome shotgun (WGS) entry which is preliminary data.</text>
</comment>
<protein>
    <submittedName>
        <fullName evidence="2">Uncharacterized protein</fullName>
    </submittedName>
</protein>
<feature type="compositionally biased region" description="Gly residues" evidence="1">
    <location>
        <begin position="126"/>
        <end position="137"/>
    </location>
</feature>
<name>A0A644VAX5_9ZZZZ</name>